<comment type="similarity">
    <text evidence="2 6">Belongs to the NifW family.</text>
</comment>
<dbReference type="InterPro" id="IPR004893">
    <property type="entry name" value="NifW"/>
</dbReference>
<organism evidence="7 8">
    <name type="scientific">Roseibium marinum</name>
    <dbReference type="NCBI Taxonomy" id="281252"/>
    <lineage>
        <taxon>Bacteria</taxon>
        <taxon>Pseudomonadati</taxon>
        <taxon>Pseudomonadota</taxon>
        <taxon>Alphaproteobacteria</taxon>
        <taxon>Hyphomicrobiales</taxon>
        <taxon>Stappiaceae</taxon>
        <taxon>Roseibium</taxon>
    </lineage>
</organism>
<comment type="caution">
    <text evidence="7">The sequence shown here is derived from an EMBL/GenBank/DDBJ whole genome shotgun (WGS) entry which is preliminary data.</text>
</comment>
<dbReference type="Proteomes" id="UP000236959">
    <property type="component" value="Unassembled WGS sequence"/>
</dbReference>
<dbReference type="NCBIfam" id="NF002009">
    <property type="entry name" value="PRK00810.1"/>
    <property type="match status" value="1"/>
</dbReference>
<protein>
    <recommendedName>
        <fullName evidence="4 6">Nitrogenase-stabilizing/protective protein NifW</fullName>
    </recommendedName>
</protein>
<dbReference type="AlphaFoldDB" id="A0A2S3V1L0"/>
<evidence type="ECO:0000256" key="1">
    <source>
        <dbReference type="ARBA" id="ARBA00002247"/>
    </source>
</evidence>
<proteinExistence type="inferred from homology"/>
<dbReference type="EMBL" id="PPCN01000001">
    <property type="protein sequence ID" value="POF33854.1"/>
    <property type="molecule type" value="Genomic_DNA"/>
</dbReference>
<accession>A0A2S3V1L0</accession>
<comment type="subunit">
    <text evidence="3 6">Homotrimer; associates with NifD.</text>
</comment>
<sequence length="117" mass="13048">MSVLDDLSQLSAAEEFFTYLDVAYEPSVVHVARLHILRRMGQYLRTSESDGAFDALSDDDIRALCRTHLEQAYLDFVTSSPIEERLFKVHKDAVAPKAEPARQFVALSSISGGNTDI</sequence>
<dbReference type="Pfam" id="PF03206">
    <property type="entry name" value="NifW"/>
    <property type="match status" value="1"/>
</dbReference>
<dbReference type="GO" id="GO:0009399">
    <property type="term" value="P:nitrogen fixation"/>
    <property type="evidence" value="ECO:0007669"/>
    <property type="project" value="UniProtKB-UniRule"/>
</dbReference>
<dbReference type="OrthoDB" id="9811868at2"/>
<dbReference type="HAMAP" id="MF_00529">
    <property type="entry name" value="NifW"/>
    <property type="match status" value="1"/>
</dbReference>
<evidence type="ECO:0000313" key="8">
    <source>
        <dbReference type="Proteomes" id="UP000236959"/>
    </source>
</evidence>
<evidence type="ECO:0000256" key="3">
    <source>
        <dbReference type="ARBA" id="ARBA00011284"/>
    </source>
</evidence>
<name>A0A2S3V1L0_9HYPH</name>
<evidence type="ECO:0000313" key="7">
    <source>
        <dbReference type="EMBL" id="POF33854.1"/>
    </source>
</evidence>
<comment type="function">
    <text evidence="1 6">May protect the nitrogenase Fe-Mo protein from oxidative damage.</text>
</comment>
<dbReference type="PIRSF" id="PIRSF005790">
    <property type="entry name" value="NifW"/>
    <property type="match status" value="1"/>
</dbReference>
<evidence type="ECO:0000256" key="5">
    <source>
        <dbReference type="ARBA" id="ARBA00023231"/>
    </source>
</evidence>
<keyword evidence="8" id="KW-1185">Reference proteome</keyword>
<evidence type="ECO:0000256" key="2">
    <source>
        <dbReference type="ARBA" id="ARBA00008351"/>
    </source>
</evidence>
<evidence type="ECO:0000256" key="6">
    <source>
        <dbReference type="HAMAP-Rule" id="MF_00529"/>
    </source>
</evidence>
<gene>
    <name evidence="6" type="primary">nifW</name>
    <name evidence="7" type="ORF">CLV41_101303</name>
</gene>
<keyword evidence="5 6" id="KW-0535">Nitrogen fixation</keyword>
<reference evidence="7 8" key="1">
    <citation type="submission" date="2018-01" db="EMBL/GenBank/DDBJ databases">
        <title>Genomic Encyclopedia of Archaeal and Bacterial Type Strains, Phase II (KMG-II): from individual species to whole genera.</title>
        <authorList>
            <person name="Goeker M."/>
        </authorList>
    </citation>
    <scope>NUCLEOTIDE SEQUENCE [LARGE SCALE GENOMIC DNA]</scope>
    <source>
        <strain evidence="7 8">DSM 17023</strain>
    </source>
</reference>
<evidence type="ECO:0000256" key="4">
    <source>
        <dbReference type="ARBA" id="ARBA00016274"/>
    </source>
</evidence>
<dbReference type="RefSeq" id="WP_103220512.1">
    <property type="nucleotide sequence ID" value="NZ_PPCN01000001.1"/>
</dbReference>